<dbReference type="AlphaFoldDB" id="A0AAE1SQ31"/>
<keyword evidence="3" id="KW-1185">Reference proteome</keyword>
<proteinExistence type="predicted"/>
<evidence type="ECO:0000313" key="2">
    <source>
        <dbReference type="EMBL" id="KAK4374055.1"/>
    </source>
</evidence>
<reference evidence="2" key="1">
    <citation type="submission" date="2023-12" db="EMBL/GenBank/DDBJ databases">
        <title>Genome assembly of Anisodus tanguticus.</title>
        <authorList>
            <person name="Wang Y.-J."/>
        </authorList>
    </citation>
    <scope>NUCLEOTIDE SEQUENCE</scope>
    <source>
        <strain evidence="2">KB-2021</strain>
        <tissue evidence="2">Leaf</tissue>
    </source>
</reference>
<feature type="compositionally biased region" description="Polar residues" evidence="1">
    <location>
        <begin position="24"/>
        <end position="48"/>
    </location>
</feature>
<evidence type="ECO:0000256" key="1">
    <source>
        <dbReference type="SAM" id="MobiDB-lite"/>
    </source>
</evidence>
<dbReference type="Proteomes" id="UP001291623">
    <property type="component" value="Unassembled WGS sequence"/>
</dbReference>
<protein>
    <submittedName>
        <fullName evidence="2">Uncharacterized protein</fullName>
    </submittedName>
</protein>
<feature type="compositionally biased region" description="Basic and acidic residues" evidence="1">
    <location>
        <begin position="1"/>
        <end position="23"/>
    </location>
</feature>
<name>A0AAE1SQ31_9SOLA</name>
<sequence>MPSGAKKQEEALPKQTDGADLHEANNTTGFPDNYTTASVDENAYQENNEVPLLEVTSNKDNAVSKGEPLVESSENLKGNESCGVVCNDTIKETELLTVPPEQKFVQGHDLLSEDLKPEEFL</sequence>
<organism evidence="2 3">
    <name type="scientific">Anisodus tanguticus</name>
    <dbReference type="NCBI Taxonomy" id="243964"/>
    <lineage>
        <taxon>Eukaryota</taxon>
        <taxon>Viridiplantae</taxon>
        <taxon>Streptophyta</taxon>
        <taxon>Embryophyta</taxon>
        <taxon>Tracheophyta</taxon>
        <taxon>Spermatophyta</taxon>
        <taxon>Magnoliopsida</taxon>
        <taxon>eudicotyledons</taxon>
        <taxon>Gunneridae</taxon>
        <taxon>Pentapetalae</taxon>
        <taxon>asterids</taxon>
        <taxon>lamiids</taxon>
        <taxon>Solanales</taxon>
        <taxon>Solanaceae</taxon>
        <taxon>Solanoideae</taxon>
        <taxon>Hyoscyameae</taxon>
        <taxon>Anisodus</taxon>
    </lineage>
</organism>
<feature type="region of interest" description="Disordered" evidence="1">
    <location>
        <begin position="1"/>
        <end position="78"/>
    </location>
</feature>
<accession>A0AAE1SQ31</accession>
<gene>
    <name evidence="2" type="ORF">RND71_004732</name>
</gene>
<comment type="caution">
    <text evidence="2">The sequence shown here is derived from an EMBL/GenBank/DDBJ whole genome shotgun (WGS) entry which is preliminary data.</text>
</comment>
<dbReference type="EMBL" id="JAVYJV010000003">
    <property type="protein sequence ID" value="KAK4374055.1"/>
    <property type="molecule type" value="Genomic_DNA"/>
</dbReference>
<evidence type="ECO:0000313" key="3">
    <source>
        <dbReference type="Proteomes" id="UP001291623"/>
    </source>
</evidence>